<feature type="region of interest" description="Disordered" evidence="2">
    <location>
        <begin position="123"/>
        <end position="142"/>
    </location>
</feature>
<dbReference type="InterPro" id="IPR000089">
    <property type="entry name" value="Biotin_lipoyl"/>
</dbReference>
<dbReference type="Proteomes" id="UP001224781">
    <property type="component" value="Unassembled WGS sequence"/>
</dbReference>
<dbReference type="PANTHER" id="PTHR43778:SF2">
    <property type="entry name" value="PYRUVATE CARBOXYLASE, MITOCHONDRIAL"/>
    <property type="match status" value="1"/>
</dbReference>
<feature type="domain" description="Lipoyl-binding" evidence="3">
    <location>
        <begin position="137"/>
        <end position="212"/>
    </location>
</feature>
<evidence type="ECO:0000313" key="5">
    <source>
        <dbReference type="Proteomes" id="UP001224781"/>
    </source>
</evidence>
<organism evidence="4 5">
    <name type="scientific">Agrobacterium larrymoorei</name>
    <dbReference type="NCBI Taxonomy" id="160699"/>
    <lineage>
        <taxon>Bacteria</taxon>
        <taxon>Pseudomonadati</taxon>
        <taxon>Pseudomonadota</taxon>
        <taxon>Alphaproteobacteria</taxon>
        <taxon>Hyphomicrobiales</taxon>
        <taxon>Rhizobiaceae</taxon>
        <taxon>Rhizobium/Agrobacterium group</taxon>
        <taxon>Agrobacterium</taxon>
    </lineage>
</organism>
<dbReference type="Gene3D" id="2.40.50.100">
    <property type="match status" value="1"/>
</dbReference>
<evidence type="ECO:0000313" key="4">
    <source>
        <dbReference type="EMBL" id="MDQ1187327.1"/>
    </source>
</evidence>
<dbReference type="PROSITE" id="PS50968">
    <property type="entry name" value="BIOTINYL_LIPOYL"/>
    <property type="match status" value="1"/>
</dbReference>
<dbReference type="InterPro" id="IPR003379">
    <property type="entry name" value="Carboxylase_cons_dom"/>
</dbReference>
<accession>A0ABU0UQU1</accession>
<proteinExistence type="predicted"/>
<evidence type="ECO:0000256" key="1">
    <source>
        <dbReference type="ARBA" id="ARBA00023267"/>
    </source>
</evidence>
<dbReference type="PANTHER" id="PTHR43778">
    <property type="entry name" value="PYRUVATE CARBOXYLASE"/>
    <property type="match status" value="1"/>
</dbReference>
<dbReference type="EMBL" id="JAUTBL010000002">
    <property type="protein sequence ID" value="MDQ1187327.1"/>
    <property type="molecule type" value="Genomic_DNA"/>
</dbReference>
<dbReference type="SUPFAM" id="SSF51230">
    <property type="entry name" value="Single hybrid motif"/>
    <property type="match status" value="1"/>
</dbReference>
<dbReference type="Pfam" id="PF00364">
    <property type="entry name" value="Biotin_lipoyl"/>
    <property type="match status" value="1"/>
</dbReference>
<dbReference type="CDD" id="cd06850">
    <property type="entry name" value="biotinyl_domain"/>
    <property type="match status" value="1"/>
</dbReference>
<dbReference type="Pfam" id="PF02436">
    <property type="entry name" value="PYC_OADA"/>
    <property type="match status" value="1"/>
</dbReference>
<dbReference type="PROSITE" id="PS00188">
    <property type="entry name" value="BIOTIN"/>
    <property type="match status" value="1"/>
</dbReference>
<evidence type="ECO:0000259" key="3">
    <source>
        <dbReference type="PROSITE" id="PS50968"/>
    </source>
</evidence>
<comment type="caution">
    <text evidence="4">The sequence shown here is derived from an EMBL/GenBank/DDBJ whole genome shotgun (WGS) entry which is preliminary data.</text>
</comment>
<keyword evidence="1" id="KW-0092">Biotin</keyword>
<dbReference type="InterPro" id="IPR013785">
    <property type="entry name" value="Aldolase_TIM"/>
</dbReference>
<protein>
    <submittedName>
        <fullName evidence="4">Pyruvate carboxylase</fullName>
    </submittedName>
</protein>
<keyword evidence="4" id="KW-0670">Pyruvate</keyword>
<dbReference type="Gene3D" id="3.10.600.10">
    <property type="entry name" value="pyruvate carboxylase f1077a mutant domain"/>
    <property type="match status" value="1"/>
</dbReference>
<gene>
    <name evidence="4" type="ORF">QE408_004470</name>
</gene>
<dbReference type="Gene3D" id="3.20.20.70">
    <property type="entry name" value="Aldolase class I"/>
    <property type="match status" value="1"/>
</dbReference>
<keyword evidence="5" id="KW-1185">Reference proteome</keyword>
<evidence type="ECO:0000256" key="2">
    <source>
        <dbReference type="SAM" id="MobiDB-lite"/>
    </source>
</evidence>
<dbReference type="InterPro" id="IPR001882">
    <property type="entry name" value="Biotin_BS"/>
</dbReference>
<dbReference type="InterPro" id="IPR011053">
    <property type="entry name" value="Single_hybrid_motif"/>
</dbReference>
<sequence>MKGEKPYTVRPGSLLDDADLDAERKAIETKLERTVDDFEFASYLMYPKVFTDFALASETYGPVSVLPTHAYFYGMEDGEELFADIERGKTLVIVNQASSGVDDKGMVTVFFEINGQPRRIKVPNRAHGASGSAARRKAEPGNAAHVGAPMPGVISRVFANAGQDVKAGDVLVSIEAMKMETALHAERDGKIAEVLVRPSDQIDAKDLLVVYAE</sequence>
<name>A0ABU0UQU1_9HYPH</name>
<dbReference type="SUPFAM" id="SSF89000">
    <property type="entry name" value="post-HMGL domain-like"/>
    <property type="match status" value="1"/>
</dbReference>
<dbReference type="InterPro" id="IPR055268">
    <property type="entry name" value="PCB-like"/>
</dbReference>
<reference evidence="4 5" key="1">
    <citation type="submission" date="2023-07" db="EMBL/GenBank/DDBJ databases">
        <title>Functional and genomic diversity of the sorghum phyllosphere microbiome.</title>
        <authorList>
            <person name="Shade A."/>
        </authorList>
    </citation>
    <scope>NUCLEOTIDE SEQUENCE [LARGE SCALE GENOMIC DNA]</scope>
    <source>
        <strain evidence="4 5">SORGH_AS_1126</strain>
    </source>
</reference>